<name>A0A544T2V4_9BACI</name>
<keyword evidence="2 4" id="KW-0808">Transferase</keyword>
<accession>A0A544T2V4</accession>
<evidence type="ECO:0000313" key="6">
    <source>
        <dbReference type="Proteomes" id="UP000317316"/>
    </source>
</evidence>
<comment type="similarity">
    <text evidence="1 4">Belongs to the glycerate kinase type-1 family.</text>
</comment>
<proteinExistence type="inferred from homology"/>
<evidence type="ECO:0000256" key="3">
    <source>
        <dbReference type="ARBA" id="ARBA00022777"/>
    </source>
</evidence>
<keyword evidence="3 4" id="KW-0418">Kinase</keyword>
<dbReference type="EMBL" id="VDGH01000008">
    <property type="protein sequence ID" value="TQR11741.1"/>
    <property type="molecule type" value="Genomic_DNA"/>
</dbReference>
<dbReference type="Gene3D" id="3.90.1510.10">
    <property type="entry name" value="Glycerate kinase, domain 2"/>
    <property type="match status" value="1"/>
</dbReference>
<reference evidence="5 6" key="1">
    <citation type="submission" date="2019-05" db="EMBL/GenBank/DDBJ databases">
        <title>Psychrobacillus vulpis sp. nov., a new species isolated from feces of a red fox that inhabits in The Tablas de Daimiel Natural Park, Albacete, Spain.</title>
        <authorList>
            <person name="Rodriguez M."/>
            <person name="Reina J.C."/>
            <person name="Bejar V."/>
            <person name="Llamas I."/>
        </authorList>
    </citation>
    <scope>NUCLEOTIDE SEQUENCE [LARGE SCALE GENOMIC DNA]</scope>
    <source>
        <strain evidence="5 6">NEAU-3TGS17</strain>
    </source>
</reference>
<evidence type="ECO:0000313" key="5">
    <source>
        <dbReference type="EMBL" id="TQR11741.1"/>
    </source>
</evidence>
<organism evidence="5 6">
    <name type="scientific">Psychrobacillus lasiicapitis</name>
    <dbReference type="NCBI Taxonomy" id="1636719"/>
    <lineage>
        <taxon>Bacteria</taxon>
        <taxon>Bacillati</taxon>
        <taxon>Bacillota</taxon>
        <taxon>Bacilli</taxon>
        <taxon>Bacillales</taxon>
        <taxon>Bacillaceae</taxon>
        <taxon>Psychrobacillus</taxon>
    </lineage>
</organism>
<protein>
    <submittedName>
        <fullName evidence="5">Glycerate kinase</fullName>
    </submittedName>
</protein>
<dbReference type="GO" id="GO:0031388">
    <property type="term" value="P:organic acid phosphorylation"/>
    <property type="evidence" value="ECO:0007669"/>
    <property type="project" value="UniProtKB-UniRule"/>
</dbReference>
<dbReference type="NCBIfam" id="TIGR00045">
    <property type="entry name" value="glycerate kinase"/>
    <property type="match status" value="1"/>
</dbReference>
<dbReference type="SUPFAM" id="SSF110738">
    <property type="entry name" value="Glycerate kinase I"/>
    <property type="match status" value="1"/>
</dbReference>
<keyword evidence="6" id="KW-1185">Reference proteome</keyword>
<dbReference type="InterPro" id="IPR018193">
    <property type="entry name" value="Glyc_kinase_flavodox-like_fold"/>
</dbReference>
<dbReference type="Pfam" id="PF02595">
    <property type="entry name" value="Gly_kinase"/>
    <property type="match status" value="1"/>
</dbReference>
<dbReference type="PIRSF" id="PIRSF006078">
    <property type="entry name" value="GlxK"/>
    <property type="match status" value="1"/>
</dbReference>
<dbReference type="Proteomes" id="UP000317316">
    <property type="component" value="Unassembled WGS sequence"/>
</dbReference>
<dbReference type="InterPro" id="IPR036129">
    <property type="entry name" value="Glycerate_kinase_sf"/>
</dbReference>
<dbReference type="PANTHER" id="PTHR21599:SF0">
    <property type="entry name" value="GLYCERATE KINASE"/>
    <property type="match status" value="1"/>
</dbReference>
<evidence type="ECO:0000256" key="1">
    <source>
        <dbReference type="ARBA" id="ARBA00006284"/>
    </source>
</evidence>
<dbReference type="Gene3D" id="3.40.50.10350">
    <property type="entry name" value="Glycerate kinase, domain 1"/>
    <property type="match status" value="1"/>
</dbReference>
<comment type="caution">
    <text evidence="5">The sequence shown here is derived from an EMBL/GenBank/DDBJ whole genome shotgun (WGS) entry which is preliminary data.</text>
</comment>
<dbReference type="AlphaFoldDB" id="A0A544T2V4"/>
<dbReference type="PANTHER" id="PTHR21599">
    <property type="entry name" value="GLYCERATE KINASE"/>
    <property type="match status" value="1"/>
</dbReference>
<evidence type="ECO:0000256" key="2">
    <source>
        <dbReference type="ARBA" id="ARBA00022679"/>
    </source>
</evidence>
<evidence type="ECO:0000256" key="4">
    <source>
        <dbReference type="PIRNR" id="PIRNR006078"/>
    </source>
</evidence>
<dbReference type="OrthoDB" id="9774290at2"/>
<dbReference type="InterPro" id="IPR018197">
    <property type="entry name" value="Glycerate_kinase_RE-like"/>
</dbReference>
<dbReference type="InterPro" id="IPR004381">
    <property type="entry name" value="Glycerate_kinase"/>
</dbReference>
<dbReference type="RefSeq" id="WP_142539526.1">
    <property type="nucleotide sequence ID" value="NZ_BMIE01000001.1"/>
</dbReference>
<gene>
    <name evidence="5" type="ORF">FG382_14080</name>
</gene>
<sequence>MKIVVSPDSFKGSLTAMEAAREIAAGIREMDSAIQTVLLPVADGGEGTLEPLIMATNGHTVPVKVHDPIGRPVQVEYGVLGDGETCVIEMAKASGLTLLKDDEKNPLIASTFGTGELILHALDHGYKKFVVGIGGSATNDGGTGMLRALGMKFLDEAGEEIAEGAKALAKLHNVDDTNFDKRIKEAHFIIACDVDNPFIGPKGATAVFGPQKGVTADLVEVLDQNLFHLANKIEDVTGIALHEKASAGAAGGLGGAFLAFFPVTLKPGIEVVMEAIDFKAQVGGADFIITGEGKSDVQTLSGKAPIGIANVGKEMGVPVILLSGFIEEESKLQLSSYFYKLASVVGDTVSKEQSIEQAGYFLRIRTKEVMQSIL</sequence>
<dbReference type="GO" id="GO:0008887">
    <property type="term" value="F:glycerate kinase activity"/>
    <property type="evidence" value="ECO:0007669"/>
    <property type="project" value="UniProtKB-UniRule"/>
</dbReference>